<reference evidence="2 3" key="1">
    <citation type="submission" date="2016-10" db="EMBL/GenBank/DDBJ databases">
        <authorList>
            <person name="de Groot N.N."/>
        </authorList>
    </citation>
    <scope>NUCLEOTIDE SEQUENCE [LARGE SCALE GENOMIC DNA]</scope>
    <source>
        <strain evidence="2 3">CGMCC 4.7037</strain>
    </source>
</reference>
<dbReference type="Proteomes" id="UP000236732">
    <property type="component" value="Unassembled WGS sequence"/>
</dbReference>
<sequence length="129" mass="13647">MFHRTLALVSGALLGAALLTGPASATTDTTPPSAPVLLTVFEFQFLELMFSYSLSTDNVTPKADITYELYLDGVFESDIVPFIRPQFPNSSVAFAYADEPGPVTLTLLAVDAAGNRSALSNAITVTAVE</sequence>
<dbReference type="OrthoDB" id="9858198at2"/>
<evidence type="ECO:0008006" key="4">
    <source>
        <dbReference type="Google" id="ProtNLM"/>
    </source>
</evidence>
<dbReference type="RefSeq" id="WP_160150209.1">
    <property type="nucleotide sequence ID" value="NZ_FNVT01000002.1"/>
</dbReference>
<evidence type="ECO:0000313" key="3">
    <source>
        <dbReference type="Proteomes" id="UP000236732"/>
    </source>
</evidence>
<dbReference type="EMBL" id="FNVT01000002">
    <property type="protein sequence ID" value="SEG22256.1"/>
    <property type="molecule type" value="Genomic_DNA"/>
</dbReference>
<accession>A0A1H5YFR5</accession>
<evidence type="ECO:0000313" key="2">
    <source>
        <dbReference type="EMBL" id="SEG22256.1"/>
    </source>
</evidence>
<name>A0A1H5YFR5_9ACTN</name>
<feature type="chain" id="PRO_5009290491" description="Ig-like domain-containing protein" evidence="1">
    <location>
        <begin position="26"/>
        <end position="129"/>
    </location>
</feature>
<keyword evidence="3" id="KW-1185">Reference proteome</keyword>
<protein>
    <recommendedName>
        <fullName evidence="4">Ig-like domain-containing protein</fullName>
    </recommendedName>
</protein>
<gene>
    <name evidence="2" type="ORF">SAMN05444920_102249</name>
</gene>
<dbReference type="AlphaFoldDB" id="A0A1H5YFR5"/>
<keyword evidence="1" id="KW-0732">Signal</keyword>
<feature type="signal peptide" evidence="1">
    <location>
        <begin position="1"/>
        <end position="25"/>
    </location>
</feature>
<organism evidence="2 3">
    <name type="scientific">Nonomuraea solani</name>
    <dbReference type="NCBI Taxonomy" id="1144553"/>
    <lineage>
        <taxon>Bacteria</taxon>
        <taxon>Bacillati</taxon>
        <taxon>Actinomycetota</taxon>
        <taxon>Actinomycetes</taxon>
        <taxon>Streptosporangiales</taxon>
        <taxon>Streptosporangiaceae</taxon>
        <taxon>Nonomuraea</taxon>
    </lineage>
</organism>
<proteinExistence type="predicted"/>
<evidence type="ECO:0000256" key="1">
    <source>
        <dbReference type="SAM" id="SignalP"/>
    </source>
</evidence>